<organism evidence="2 3">
    <name type="scientific">Leucobacter iarius</name>
    <dbReference type="NCBI Taxonomy" id="333963"/>
    <lineage>
        <taxon>Bacteria</taxon>
        <taxon>Bacillati</taxon>
        <taxon>Actinomycetota</taxon>
        <taxon>Actinomycetes</taxon>
        <taxon>Micrococcales</taxon>
        <taxon>Microbacteriaceae</taxon>
        <taxon>Leucobacter</taxon>
    </lineage>
</organism>
<keyword evidence="3" id="KW-1185">Reference proteome</keyword>
<sequence length="76" mass="7521">MSTTADTTTRAEFAVTGMSCGHCEGAITREVSGIPGVTDVEVSAQTGRLSVTAQGPVDTAAVLTAVDEAGYSAATA</sequence>
<dbReference type="InterPro" id="IPR036163">
    <property type="entry name" value="HMA_dom_sf"/>
</dbReference>
<protein>
    <submittedName>
        <fullName evidence="2">Heavy-metal-associated domain-containing protein</fullName>
    </submittedName>
</protein>
<gene>
    <name evidence="2" type="ORF">GCM10009768_04240</name>
</gene>
<feature type="domain" description="HMA" evidence="1">
    <location>
        <begin position="9"/>
        <end position="74"/>
    </location>
</feature>
<dbReference type="Gene3D" id="3.30.70.100">
    <property type="match status" value="1"/>
</dbReference>
<accession>A0ABN2L7Z4</accession>
<reference evidence="2 3" key="1">
    <citation type="journal article" date="2019" name="Int. J. Syst. Evol. Microbiol.">
        <title>The Global Catalogue of Microorganisms (GCM) 10K type strain sequencing project: providing services to taxonomists for standard genome sequencing and annotation.</title>
        <authorList>
            <consortium name="The Broad Institute Genomics Platform"/>
            <consortium name="The Broad Institute Genome Sequencing Center for Infectious Disease"/>
            <person name="Wu L."/>
            <person name="Ma J."/>
        </authorList>
    </citation>
    <scope>NUCLEOTIDE SEQUENCE [LARGE SCALE GENOMIC DNA]</scope>
    <source>
        <strain evidence="2 3">JCM 14736</strain>
    </source>
</reference>
<evidence type="ECO:0000259" key="1">
    <source>
        <dbReference type="PROSITE" id="PS50846"/>
    </source>
</evidence>
<dbReference type="EMBL" id="BAAAOB010000001">
    <property type="protein sequence ID" value="GAA1778564.1"/>
    <property type="molecule type" value="Genomic_DNA"/>
</dbReference>
<dbReference type="Proteomes" id="UP001500851">
    <property type="component" value="Unassembled WGS sequence"/>
</dbReference>
<dbReference type="SUPFAM" id="SSF55008">
    <property type="entry name" value="HMA, heavy metal-associated domain"/>
    <property type="match status" value="1"/>
</dbReference>
<dbReference type="RefSeq" id="WP_046454881.1">
    <property type="nucleotide sequence ID" value="NZ_BAAAOB010000001.1"/>
</dbReference>
<name>A0ABN2L7Z4_9MICO</name>
<dbReference type="CDD" id="cd00371">
    <property type="entry name" value="HMA"/>
    <property type="match status" value="1"/>
</dbReference>
<proteinExistence type="predicted"/>
<dbReference type="Pfam" id="PF00403">
    <property type="entry name" value="HMA"/>
    <property type="match status" value="1"/>
</dbReference>
<dbReference type="InterPro" id="IPR006121">
    <property type="entry name" value="HMA_dom"/>
</dbReference>
<comment type="caution">
    <text evidence="2">The sequence shown here is derived from an EMBL/GenBank/DDBJ whole genome shotgun (WGS) entry which is preliminary data.</text>
</comment>
<evidence type="ECO:0000313" key="2">
    <source>
        <dbReference type="EMBL" id="GAA1778564.1"/>
    </source>
</evidence>
<evidence type="ECO:0000313" key="3">
    <source>
        <dbReference type="Proteomes" id="UP001500851"/>
    </source>
</evidence>
<dbReference type="PROSITE" id="PS50846">
    <property type="entry name" value="HMA_2"/>
    <property type="match status" value="1"/>
</dbReference>